<feature type="signal peptide" evidence="1">
    <location>
        <begin position="1"/>
        <end position="23"/>
    </location>
</feature>
<keyword evidence="3" id="KW-1185">Reference proteome</keyword>
<dbReference type="Proteomes" id="UP000652755">
    <property type="component" value="Unassembled WGS sequence"/>
</dbReference>
<gene>
    <name evidence="2" type="ORF">H7U22_17930</name>
</gene>
<feature type="chain" id="PRO_5046304300" description="Peptidase family M23" evidence="1">
    <location>
        <begin position="24"/>
        <end position="313"/>
    </location>
</feature>
<dbReference type="EMBL" id="JACRYL010000018">
    <property type="protein sequence ID" value="MBC6112307.1"/>
    <property type="molecule type" value="Genomic_DNA"/>
</dbReference>
<reference evidence="2 3" key="1">
    <citation type="submission" date="2020-08" db="EMBL/GenBank/DDBJ databases">
        <authorList>
            <person name="Sun Q."/>
            <person name="Inoue M."/>
        </authorList>
    </citation>
    <scope>NUCLEOTIDE SEQUENCE [LARGE SCALE GENOMIC DNA]</scope>
    <source>
        <strain evidence="2 3">CCM 8938</strain>
    </source>
</reference>
<accession>A0ABR7KW60</accession>
<evidence type="ECO:0000256" key="1">
    <source>
        <dbReference type="SAM" id="SignalP"/>
    </source>
</evidence>
<dbReference type="RefSeq" id="WP_187072730.1">
    <property type="nucleotide sequence ID" value="NZ_JACRYL010000018.1"/>
</dbReference>
<evidence type="ECO:0008006" key="4">
    <source>
        <dbReference type="Google" id="ProtNLM"/>
    </source>
</evidence>
<evidence type="ECO:0000313" key="2">
    <source>
        <dbReference type="EMBL" id="MBC6112307.1"/>
    </source>
</evidence>
<sequence length="313" mass="35114">MKIKLKLAIIGLMAYCSSQSANAQEGSVKVTQRENTNKTVDFSFDKTDPGTYTVIMKFSNLTNTYGQNEQLFTIKGYSGRLTSLTPTNKEQGIGYSYNYSYIKGKLKPKYDPNFLYLLPCKNGSKLFVAESSFVNATYFGNTTPDDWKVYTFFTKEEDTVTAVRKGIVINVIDLYETNSSEGVAFSSRTNEITIEHADGTLATYRGFKKGSTLVKIGQTVFPGNTLGINTKMYNNTRYSISLMVSYLKSADFESTKNKTLATTKSLYGFITPHFQTAEGSDVILIPQKEYTALCNPEIIKKEFSKKELKQEIK</sequence>
<dbReference type="Gene3D" id="2.70.70.10">
    <property type="entry name" value="Glucose Permease (Domain IIA)"/>
    <property type="match status" value="1"/>
</dbReference>
<dbReference type="InterPro" id="IPR011055">
    <property type="entry name" value="Dup_hybrid_motif"/>
</dbReference>
<name>A0ABR7KW60_9SPHI</name>
<organism evidence="2 3">
    <name type="scientific">Pedobacter fastidiosus</name>
    <dbReference type="NCBI Taxonomy" id="2765361"/>
    <lineage>
        <taxon>Bacteria</taxon>
        <taxon>Pseudomonadati</taxon>
        <taxon>Bacteroidota</taxon>
        <taxon>Sphingobacteriia</taxon>
        <taxon>Sphingobacteriales</taxon>
        <taxon>Sphingobacteriaceae</taxon>
        <taxon>Pedobacter</taxon>
    </lineage>
</organism>
<protein>
    <recommendedName>
        <fullName evidence="4">Peptidase family M23</fullName>
    </recommendedName>
</protein>
<comment type="caution">
    <text evidence="2">The sequence shown here is derived from an EMBL/GenBank/DDBJ whole genome shotgun (WGS) entry which is preliminary data.</text>
</comment>
<proteinExistence type="predicted"/>
<keyword evidence="1" id="KW-0732">Signal</keyword>
<evidence type="ECO:0000313" key="3">
    <source>
        <dbReference type="Proteomes" id="UP000652755"/>
    </source>
</evidence>